<dbReference type="Gene3D" id="3.30.930.10">
    <property type="entry name" value="Bira Bifunctional Protein, Domain 2"/>
    <property type="match status" value="1"/>
</dbReference>
<sequence length="410" mass="46416">MEGFFVGRVVKVEEGLLTVEKGVETLKVYVKPPQIVGKLRELIRNGNEALVKVLIEGFVGRDCVKGSVELVNVGVNSLGVDALDPSNPERFSKMSYLTIKLPKYRKVLKVQHELIKSFRNVLDSEGFIELLPPVISPVSDPGLRGARKLTTELYGFKYELTSSTIMFKQVAATALGKIYFMARNVREEPPHNLSTGRHLVEFTQLDLEWSGATVDDVIKLGEKLVYESCLDVKERLNHIVSEFNPDLKCFKPPYRRLSFKEVLEVVRGLGYEVSAGGELPQEAEEGLSKAFKEPFWIVGFPSSSRGFYYLKDERDPTVNRDFNLILPEGYGEVIDGGEREYRYEYVVNRLRELNEDLERYSWFLNALKAGIAPTAGFGLGVERYTRYLLKLRYVWEAVPFPKPPGVVGCP</sequence>
<evidence type="ECO:0000313" key="8">
    <source>
        <dbReference type="Proteomes" id="UP000244093"/>
    </source>
</evidence>
<dbReference type="Pfam" id="PF00152">
    <property type="entry name" value="tRNA-synt_2"/>
    <property type="match status" value="1"/>
</dbReference>
<reference evidence="7 8" key="1">
    <citation type="journal article" date="2018" name="Syst. Appl. Microbiol.">
        <title>A new symbiotic nanoarchaeote (Candidatus Nanoclepta minutus) and its host (Zestosphaera tikiterensis gen. nov., sp. nov.) from a New Zealand hot spring.</title>
        <authorList>
            <person name="St John E."/>
            <person name="Liu Y."/>
            <person name="Podar M."/>
            <person name="Stott M.B."/>
            <person name="Meneghin J."/>
            <person name="Chen Z."/>
            <person name="Lagutin K."/>
            <person name="Mitchell K."/>
            <person name="Reysenbach A.L."/>
        </authorList>
    </citation>
    <scope>NUCLEOTIDE SEQUENCE [LARGE SCALE GENOMIC DNA]</scope>
    <source>
        <strain evidence="7">NZ3</strain>
    </source>
</reference>
<feature type="domain" description="Aminoacyl-transfer RNA synthetases class-II family profile" evidence="6">
    <location>
        <begin position="108"/>
        <end position="399"/>
    </location>
</feature>
<dbReference type="InterPro" id="IPR006195">
    <property type="entry name" value="aa-tRNA-synth_II"/>
</dbReference>
<evidence type="ECO:0000313" key="7">
    <source>
        <dbReference type="EMBL" id="PUA33259.1"/>
    </source>
</evidence>
<keyword evidence="2" id="KW-0547">Nucleotide-binding</keyword>
<protein>
    <recommendedName>
        <fullName evidence="6">Aminoacyl-transfer RNA synthetases class-II family profile domain-containing protein</fullName>
    </recommendedName>
</protein>
<dbReference type="InterPro" id="IPR045864">
    <property type="entry name" value="aa-tRNA-synth_II/BPL/LPL"/>
</dbReference>
<evidence type="ECO:0000259" key="6">
    <source>
        <dbReference type="PROSITE" id="PS50862"/>
    </source>
</evidence>
<dbReference type="SUPFAM" id="SSF55681">
    <property type="entry name" value="Class II aaRS and biotin synthetases"/>
    <property type="match status" value="1"/>
</dbReference>
<evidence type="ECO:0000256" key="1">
    <source>
        <dbReference type="ARBA" id="ARBA00022598"/>
    </source>
</evidence>
<keyword evidence="3" id="KW-0067">ATP-binding</keyword>
<organism evidence="7 8">
    <name type="scientific">Zestosphaera tikiterensis</name>
    <dbReference type="NCBI Taxonomy" id="1973259"/>
    <lineage>
        <taxon>Archaea</taxon>
        <taxon>Thermoproteota</taxon>
        <taxon>Thermoprotei</taxon>
        <taxon>Desulfurococcales</taxon>
        <taxon>Desulfurococcaceae</taxon>
        <taxon>Zestosphaera</taxon>
    </lineage>
</organism>
<dbReference type="AlphaFoldDB" id="A0A2R7Y7G3"/>
<dbReference type="GO" id="GO:0005524">
    <property type="term" value="F:ATP binding"/>
    <property type="evidence" value="ECO:0007669"/>
    <property type="project" value="UniProtKB-KW"/>
</dbReference>
<evidence type="ECO:0000256" key="2">
    <source>
        <dbReference type="ARBA" id="ARBA00022741"/>
    </source>
</evidence>
<evidence type="ECO:0000256" key="5">
    <source>
        <dbReference type="ARBA" id="ARBA00023146"/>
    </source>
</evidence>
<accession>A0A2R7Y7G3</accession>
<keyword evidence="5" id="KW-0030">Aminoacyl-tRNA synthetase</keyword>
<keyword evidence="1" id="KW-0436">Ligase</keyword>
<evidence type="ECO:0000256" key="4">
    <source>
        <dbReference type="ARBA" id="ARBA00022917"/>
    </source>
</evidence>
<evidence type="ECO:0000256" key="3">
    <source>
        <dbReference type="ARBA" id="ARBA00022840"/>
    </source>
</evidence>
<dbReference type="EMBL" id="NBVN01000002">
    <property type="protein sequence ID" value="PUA33259.1"/>
    <property type="molecule type" value="Genomic_DNA"/>
</dbReference>
<dbReference type="GO" id="GO:0006421">
    <property type="term" value="P:asparaginyl-tRNA aminoacylation"/>
    <property type="evidence" value="ECO:0007669"/>
    <property type="project" value="TreeGrafter"/>
</dbReference>
<comment type="caution">
    <text evidence="7">The sequence shown here is derived from an EMBL/GenBank/DDBJ whole genome shotgun (WGS) entry which is preliminary data.</text>
</comment>
<dbReference type="Proteomes" id="UP000244093">
    <property type="component" value="Unassembled WGS sequence"/>
</dbReference>
<name>A0A2R7Y7G3_9CREN</name>
<dbReference type="PROSITE" id="PS50862">
    <property type="entry name" value="AA_TRNA_LIGASE_II"/>
    <property type="match status" value="1"/>
</dbReference>
<proteinExistence type="predicted"/>
<dbReference type="GO" id="GO:0004816">
    <property type="term" value="F:asparagine-tRNA ligase activity"/>
    <property type="evidence" value="ECO:0007669"/>
    <property type="project" value="TreeGrafter"/>
</dbReference>
<dbReference type="PANTHER" id="PTHR22594:SF48">
    <property type="entry name" value="ASPARAGINYL-TRNA SYNTHETASE-RELATED PROTEIN (N-TRUNCATION)"/>
    <property type="match status" value="1"/>
</dbReference>
<dbReference type="InterPro" id="IPR004364">
    <property type="entry name" value="Aa-tRNA-synt_II"/>
</dbReference>
<dbReference type="PANTHER" id="PTHR22594">
    <property type="entry name" value="ASPARTYL/LYSYL-TRNA SYNTHETASE"/>
    <property type="match status" value="1"/>
</dbReference>
<gene>
    <name evidence="7" type="ORF">B7O98_02150</name>
</gene>
<keyword evidence="4" id="KW-0648">Protein biosynthesis</keyword>